<comment type="caution">
    <text evidence="2">The sequence shown here is derived from an EMBL/GenBank/DDBJ whole genome shotgun (WGS) entry which is preliminary data.</text>
</comment>
<dbReference type="RefSeq" id="WP_201156616.1">
    <property type="nucleotide sequence ID" value="NZ_NHSD01000176.1"/>
</dbReference>
<evidence type="ECO:0000313" key="3">
    <source>
        <dbReference type="Proteomes" id="UP000706333"/>
    </source>
</evidence>
<protein>
    <submittedName>
        <fullName evidence="2">Uncharacterized protein</fullName>
    </submittedName>
</protein>
<feature type="region of interest" description="Disordered" evidence="1">
    <location>
        <begin position="68"/>
        <end position="90"/>
    </location>
</feature>
<accession>A0A934TKE8</accession>
<dbReference type="Proteomes" id="UP000706333">
    <property type="component" value="Unassembled WGS sequence"/>
</dbReference>
<evidence type="ECO:0000256" key="1">
    <source>
        <dbReference type="SAM" id="MobiDB-lite"/>
    </source>
</evidence>
<dbReference type="EMBL" id="NHSD01000176">
    <property type="protein sequence ID" value="MBK5926847.1"/>
    <property type="molecule type" value="Genomic_DNA"/>
</dbReference>
<sequence length="90" mass="9685">MTQGKDVIARHQGYSRAVKAAWECSGDGLAKAAAGQHLERADIAALSGNEVDFLLEIHRAEQVLQENIDRNRSTAGDQVNEARPQAASSL</sequence>
<organism evidence="2 3">
    <name type="scientific">Rhodobaculum claviforme</name>
    <dbReference type="NCBI Taxonomy" id="1549854"/>
    <lineage>
        <taxon>Bacteria</taxon>
        <taxon>Pseudomonadati</taxon>
        <taxon>Pseudomonadota</taxon>
        <taxon>Alphaproteobacteria</taxon>
        <taxon>Rhodobacterales</taxon>
        <taxon>Paracoccaceae</taxon>
        <taxon>Rhodobaculum</taxon>
    </lineage>
</organism>
<keyword evidence="3" id="KW-1185">Reference proteome</keyword>
<evidence type="ECO:0000313" key="2">
    <source>
        <dbReference type="EMBL" id="MBK5926847.1"/>
    </source>
</evidence>
<reference evidence="2" key="2">
    <citation type="journal article" date="2020" name="Microorganisms">
        <title>Osmotic Adaptation and Compatible Solute Biosynthesis of Phototrophic Bacteria as Revealed from Genome Analyses.</title>
        <authorList>
            <person name="Imhoff J.F."/>
            <person name="Rahn T."/>
            <person name="Kunzel S."/>
            <person name="Keller A."/>
            <person name="Neulinger S.C."/>
        </authorList>
    </citation>
    <scope>NUCLEOTIDE SEQUENCE</scope>
    <source>
        <strain evidence="2">LMG 28126</strain>
    </source>
</reference>
<reference evidence="2" key="1">
    <citation type="submission" date="2017-05" db="EMBL/GenBank/DDBJ databases">
        <authorList>
            <person name="Imhoff J.F."/>
            <person name="Rahn T."/>
            <person name="Kuenzel S."/>
            <person name="Neulinger S.C."/>
        </authorList>
    </citation>
    <scope>NUCLEOTIDE SEQUENCE</scope>
    <source>
        <strain evidence="2">LMG 28126</strain>
    </source>
</reference>
<name>A0A934TKE8_9RHOB</name>
<gene>
    <name evidence="2" type="ORF">CCR87_05720</name>
</gene>
<proteinExistence type="predicted"/>
<dbReference type="AlphaFoldDB" id="A0A934TKE8"/>